<dbReference type="Proteomes" id="UP000828390">
    <property type="component" value="Unassembled WGS sequence"/>
</dbReference>
<dbReference type="EMBL" id="JAIWYP010000010">
    <property type="protein sequence ID" value="KAH3754901.1"/>
    <property type="molecule type" value="Genomic_DNA"/>
</dbReference>
<protein>
    <submittedName>
        <fullName evidence="1">Uncharacterized protein</fullName>
    </submittedName>
</protein>
<reference evidence="1" key="2">
    <citation type="submission" date="2020-11" db="EMBL/GenBank/DDBJ databases">
        <authorList>
            <person name="McCartney M.A."/>
            <person name="Auch B."/>
            <person name="Kono T."/>
            <person name="Mallez S."/>
            <person name="Becker A."/>
            <person name="Gohl D.M."/>
            <person name="Silverstein K.A.T."/>
            <person name="Koren S."/>
            <person name="Bechman K.B."/>
            <person name="Herman A."/>
            <person name="Abrahante J.E."/>
            <person name="Garbe J."/>
        </authorList>
    </citation>
    <scope>NUCLEOTIDE SEQUENCE</scope>
    <source>
        <strain evidence="1">Duluth1</strain>
        <tissue evidence="1">Whole animal</tissue>
    </source>
</reference>
<dbReference type="AlphaFoldDB" id="A0A9D4I9M2"/>
<keyword evidence="2" id="KW-1185">Reference proteome</keyword>
<proteinExistence type="predicted"/>
<sequence>MATGQNGPRGLVVRLRVTWVYERGPEPALILNQTDLGTIASGIPSRIQFVFKNHAPTEMEAGRAGLRGKAVQSRVEWVRS</sequence>
<accession>A0A9D4I9M2</accession>
<evidence type="ECO:0000313" key="1">
    <source>
        <dbReference type="EMBL" id="KAH3754901.1"/>
    </source>
</evidence>
<organism evidence="1 2">
    <name type="scientific">Dreissena polymorpha</name>
    <name type="common">Zebra mussel</name>
    <name type="synonym">Mytilus polymorpha</name>
    <dbReference type="NCBI Taxonomy" id="45954"/>
    <lineage>
        <taxon>Eukaryota</taxon>
        <taxon>Metazoa</taxon>
        <taxon>Spiralia</taxon>
        <taxon>Lophotrochozoa</taxon>
        <taxon>Mollusca</taxon>
        <taxon>Bivalvia</taxon>
        <taxon>Autobranchia</taxon>
        <taxon>Heteroconchia</taxon>
        <taxon>Euheterodonta</taxon>
        <taxon>Imparidentia</taxon>
        <taxon>Neoheterodontei</taxon>
        <taxon>Myida</taxon>
        <taxon>Dreissenoidea</taxon>
        <taxon>Dreissenidae</taxon>
        <taxon>Dreissena</taxon>
    </lineage>
</organism>
<gene>
    <name evidence="1" type="ORF">DPMN_189581</name>
</gene>
<name>A0A9D4I9M2_DREPO</name>
<comment type="caution">
    <text evidence="1">The sequence shown here is derived from an EMBL/GenBank/DDBJ whole genome shotgun (WGS) entry which is preliminary data.</text>
</comment>
<evidence type="ECO:0000313" key="2">
    <source>
        <dbReference type="Proteomes" id="UP000828390"/>
    </source>
</evidence>
<reference evidence="1" key="1">
    <citation type="journal article" date="2019" name="bioRxiv">
        <title>The Genome of the Zebra Mussel, Dreissena polymorpha: A Resource for Invasive Species Research.</title>
        <authorList>
            <person name="McCartney M.A."/>
            <person name="Auch B."/>
            <person name="Kono T."/>
            <person name="Mallez S."/>
            <person name="Zhang Y."/>
            <person name="Obille A."/>
            <person name="Becker A."/>
            <person name="Abrahante J.E."/>
            <person name="Garbe J."/>
            <person name="Badalamenti J.P."/>
            <person name="Herman A."/>
            <person name="Mangelson H."/>
            <person name="Liachko I."/>
            <person name="Sullivan S."/>
            <person name="Sone E.D."/>
            <person name="Koren S."/>
            <person name="Silverstein K.A.T."/>
            <person name="Beckman K.B."/>
            <person name="Gohl D.M."/>
        </authorList>
    </citation>
    <scope>NUCLEOTIDE SEQUENCE</scope>
    <source>
        <strain evidence="1">Duluth1</strain>
        <tissue evidence="1">Whole animal</tissue>
    </source>
</reference>